<accession>A0A931N029</accession>
<comment type="caution">
    <text evidence="3">The sequence shown here is derived from an EMBL/GenBank/DDBJ whole genome shotgun (WGS) entry which is preliminary data.</text>
</comment>
<evidence type="ECO:0000313" key="3">
    <source>
        <dbReference type="EMBL" id="MBH0776795.1"/>
    </source>
</evidence>
<keyword evidence="2" id="KW-0812">Transmembrane</keyword>
<feature type="transmembrane region" description="Helical" evidence="2">
    <location>
        <begin position="98"/>
        <end position="118"/>
    </location>
</feature>
<dbReference type="InterPro" id="IPR005325">
    <property type="entry name" value="DUF308_memb"/>
</dbReference>
<dbReference type="EMBL" id="JADMLG010000003">
    <property type="protein sequence ID" value="MBH0776795.1"/>
    <property type="molecule type" value="Genomic_DNA"/>
</dbReference>
<feature type="transmembrane region" description="Helical" evidence="2">
    <location>
        <begin position="124"/>
        <end position="145"/>
    </location>
</feature>
<feature type="transmembrane region" description="Helical" evidence="2">
    <location>
        <begin position="42"/>
        <end position="60"/>
    </location>
</feature>
<sequence>MTTHARRPAATGRPFSPSPRTAAPLFARADDPDSRVHRGREALVVLGIAWAALALPVAVWPGRSVATLELLFGLVLALGAGAQIFLAAGARFATPLRVLLVVCGLISAGFALMCVSGGNSVPMLSMWLGIGWATTGIGLANVAVWDDELARPLRHELVGLAVLFAGVLLLLLPLDSVTALAMVAAAAMILLGAAHVLLAGVGRGEVVPAWTRRIRRPARPVAHRPAAHFPNPFQGPRPASSR</sequence>
<dbReference type="Pfam" id="PF03729">
    <property type="entry name" value="DUF308"/>
    <property type="match status" value="2"/>
</dbReference>
<evidence type="ECO:0000313" key="4">
    <source>
        <dbReference type="Proteomes" id="UP000655751"/>
    </source>
</evidence>
<keyword evidence="2" id="KW-1133">Transmembrane helix</keyword>
<gene>
    <name evidence="3" type="ORF">IT779_10915</name>
</gene>
<keyword evidence="2" id="KW-0472">Membrane</keyword>
<dbReference type="RefSeq" id="WP_196149104.1">
    <property type="nucleotide sequence ID" value="NZ_JADMLG010000003.1"/>
</dbReference>
<feature type="transmembrane region" description="Helical" evidence="2">
    <location>
        <begin position="180"/>
        <end position="202"/>
    </location>
</feature>
<evidence type="ECO:0000256" key="1">
    <source>
        <dbReference type="SAM" id="MobiDB-lite"/>
    </source>
</evidence>
<feature type="region of interest" description="Disordered" evidence="1">
    <location>
        <begin position="221"/>
        <end position="242"/>
    </location>
</feature>
<proteinExistence type="predicted"/>
<feature type="transmembrane region" description="Helical" evidence="2">
    <location>
        <begin position="157"/>
        <end position="174"/>
    </location>
</feature>
<feature type="transmembrane region" description="Helical" evidence="2">
    <location>
        <begin position="66"/>
        <end position="86"/>
    </location>
</feature>
<dbReference type="AlphaFoldDB" id="A0A931N029"/>
<dbReference type="Proteomes" id="UP000655751">
    <property type="component" value="Unassembled WGS sequence"/>
</dbReference>
<keyword evidence="4" id="KW-1185">Reference proteome</keyword>
<protein>
    <submittedName>
        <fullName evidence="3">DUF308 domain-containing protein</fullName>
    </submittedName>
</protein>
<feature type="region of interest" description="Disordered" evidence="1">
    <location>
        <begin position="1"/>
        <end position="21"/>
    </location>
</feature>
<name>A0A931N029_9NOCA</name>
<organism evidence="3 4">
    <name type="scientific">Nocardia bovistercoris</name>
    <dbReference type="NCBI Taxonomy" id="2785916"/>
    <lineage>
        <taxon>Bacteria</taxon>
        <taxon>Bacillati</taxon>
        <taxon>Actinomycetota</taxon>
        <taxon>Actinomycetes</taxon>
        <taxon>Mycobacteriales</taxon>
        <taxon>Nocardiaceae</taxon>
        <taxon>Nocardia</taxon>
    </lineage>
</organism>
<reference evidence="3" key="1">
    <citation type="submission" date="2020-11" db="EMBL/GenBank/DDBJ databases">
        <title>Nocardia NEAU-351.nov., a novel actinomycete isolated from the cow dung.</title>
        <authorList>
            <person name="Zhang X."/>
        </authorList>
    </citation>
    <scope>NUCLEOTIDE SEQUENCE</scope>
    <source>
        <strain evidence="3">NEAU-351</strain>
    </source>
</reference>
<evidence type="ECO:0000256" key="2">
    <source>
        <dbReference type="SAM" id="Phobius"/>
    </source>
</evidence>